<dbReference type="Proteomes" id="UP000197025">
    <property type="component" value="Unassembled WGS sequence"/>
</dbReference>
<proteinExistence type="inferred from homology"/>
<dbReference type="PRINTS" id="PR01041">
    <property type="entry name" value="TRNASYNTHMET"/>
</dbReference>
<keyword evidence="11" id="KW-0862">Zinc</keyword>
<dbReference type="InterPro" id="IPR014758">
    <property type="entry name" value="Met-tRNA_synth"/>
</dbReference>
<gene>
    <name evidence="11" type="primary">metG</name>
    <name evidence="14" type="ORF">SAMN02746019_00029260</name>
</gene>
<comment type="similarity">
    <text evidence="3 11">Belongs to the class-I aminoacyl-tRNA synthetase family. MetG type 1 subfamily.</text>
</comment>
<feature type="short sequence motif" description="'HIGH' region" evidence="11">
    <location>
        <begin position="12"/>
        <end position="22"/>
    </location>
</feature>
<feature type="binding site" evidence="11">
    <location>
        <position position="147"/>
    </location>
    <ligand>
        <name>Zn(2+)</name>
        <dbReference type="ChEBI" id="CHEBI:29105"/>
    </ligand>
</feature>
<accession>A0A212PQX0</accession>
<keyword evidence="5 11" id="KW-0436">Ligase</keyword>
<dbReference type="InterPro" id="IPR009080">
    <property type="entry name" value="tRNAsynth_Ia_anticodon-bd"/>
</dbReference>
<dbReference type="HAMAP" id="MF_00098">
    <property type="entry name" value="Met_tRNA_synth_type1"/>
    <property type="match status" value="1"/>
</dbReference>
<keyword evidence="15" id="KW-1185">Reference proteome</keyword>
<dbReference type="PANTHER" id="PTHR45765">
    <property type="entry name" value="METHIONINE--TRNA LIGASE"/>
    <property type="match status" value="1"/>
</dbReference>
<protein>
    <recommendedName>
        <fullName evidence="11">Methionine--tRNA ligase</fullName>
        <ecNumber evidence="11">6.1.1.10</ecNumber>
    </recommendedName>
    <alternativeName>
        <fullName evidence="11">Methionyl-tRNA synthetase</fullName>
        <shortName evidence="11">MetRS</shortName>
    </alternativeName>
</protein>
<dbReference type="EC" id="6.1.1.10" evidence="11"/>
<dbReference type="Gene3D" id="1.10.730.10">
    <property type="entry name" value="Isoleucyl-tRNA Synthetase, Domain 1"/>
    <property type="match status" value="1"/>
</dbReference>
<keyword evidence="9 11" id="KW-0030">Aminoacyl-tRNA synthetase</keyword>
<keyword evidence="6 11" id="KW-0547">Nucleotide-binding</keyword>
<feature type="domain" description="Methionyl-tRNA synthetase anticodon-binding" evidence="13">
    <location>
        <begin position="417"/>
        <end position="520"/>
    </location>
</feature>
<dbReference type="InParanoid" id="A0A212PQX0"/>
<dbReference type="PANTHER" id="PTHR45765:SF1">
    <property type="entry name" value="METHIONINE--TRNA LIGASE, CYTOPLASMIC"/>
    <property type="match status" value="1"/>
</dbReference>
<comment type="cofactor">
    <cofactor evidence="11">
        <name>Zn(2+)</name>
        <dbReference type="ChEBI" id="CHEBI:29105"/>
    </cofactor>
    <text evidence="11">Binds 1 zinc ion per subunit.</text>
</comment>
<evidence type="ECO:0000256" key="4">
    <source>
        <dbReference type="ARBA" id="ARBA00022490"/>
    </source>
</evidence>
<feature type="binding site" evidence="11">
    <location>
        <position position="160"/>
    </location>
    <ligand>
        <name>Zn(2+)</name>
        <dbReference type="ChEBI" id="CHEBI:29105"/>
    </ligand>
</feature>
<dbReference type="NCBIfam" id="NF001100">
    <property type="entry name" value="PRK00133.1"/>
    <property type="match status" value="1"/>
</dbReference>
<dbReference type="PROSITE" id="PS00178">
    <property type="entry name" value="AA_TRNA_LIGASE_I"/>
    <property type="match status" value="1"/>
</dbReference>
<dbReference type="NCBIfam" id="TIGR00398">
    <property type="entry name" value="metG"/>
    <property type="match status" value="1"/>
</dbReference>
<evidence type="ECO:0000256" key="6">
    <source>
        <dbReference type="ARBA" id="ARBA00022741"/>
    </source>
</evidence>
<keyword evidence="7 11" id="KW-0067">ATP-binding</keyword>
<feature type="binding site" evidence="11">
    <location>
        <position position="157"/>
    </location>
    <ligand>
        <name>Zn(2+)</name>
        <dbReference type="ChEBI" id="CHEBI:29105"/>
    </ligand>
</feature>
<dbReference type="GO" id="GO:0005524">
    <property type="term" value="F:ATP binding"/>
    <property type="evidence" value="ECO:0007669"/>
    <property type="project" value="UniProtKB-UniRule"/>
</dbReference>
<feature type="binding site" evidence="11">
    <location>
        <position position="144"/>
    </location>
    <ligand>
        <name>Zn(2+)</name>
        <dbReference type="ChEBI" id="CHEBI:29105"/>
    </ligand>
</feature>
<dbReference type="SUPFAM" id="SSF47323">
    <property type="entry name" value="Anticodon-binding domain of a subclass of class I aminoacyl-tRNA synthetases"/>
    <property type="match status" value="1"/>
</dbReference>
<keyword evidence="8 11" id="KW-0648">Protein biosynthesis</keyword>
<evidence type="ECO:0000256" key="7">
    <source>
        <dbReference type="ARBA" id="ARBA00022840"/>
    </source>
</evidence>
<feature type="short sequence motif" description="'KMSKS' region" evidence="11">
    <location>
        <begin position="342"/>
        <end position="346"/>
    </location>
</feature>
<evidence type="ECO:0000313" key="15">
    <source>
        <dbReference type="Proteomes" id="UP000197025"/>
    </source>
</evidence>
<reference evidence="15" key="1">
    <citation type="submission" date="2017-06" db="EMBL/GenBank/DDBJ databases">
        <authorList>
            <person name="Varghese N."/>
            <person name="Submissions S."/>
        </authorList>
    </citation>
    <scope>NUCLEOTIDE SEQUENCE [LARGE SCALE GENOMIC DNA]</scope>
    <source>
        <strain evidence="15">JAD2</strain>
    </source>
</reference>
<evidence type="ECO:0000256" key="2">
    <source>
        <dbReference type="ARBA" id="ARBA00004496"/>
    </source>
</evidence>
<dbReference type="GO" id="GO:0006431">
    <property type="term" value="P:methionyl-tRNA aminoacylation"/>
    <property type="evidence" value="ECO:0007669"/>
    <property type="project" value="UniProtKB-UniRule"/>
</dbReference>
<dbReference type="Pfam" id="PF19303">
    <property type="entry name" value="Anticodon_3"/>
    <property type="match status" value="1"/>
</dbReference>
<comment type="function">
    <text evidence="1 11">Is required not only for elongation of protein synthesis but also for the initiation of all mRNA translation through initiator tRNA(fMet) aminoacylation.</text>
</comment>
<dbReference type="SUPFAM" id="SSF57770">
    <property type="entry name" value="Methionyl-tRNA synthetase (MetRS), Zn-domain"/>
    <property type="match status" value="1"/>
</dbReference>
<keyword evidence="11" id="KW-0479">Metal-binding</keyword>
<dbReference type="InterPro" id="IPR015413">
    <property type="entry name" value="Methionyl/Leucyl_tRNA_Synth"/>
</dbReference>
<dbReference type="GO" id="GO:0046872">
    <property type="term" value="F:metal ion binding"/>
    <property type="evidence" value="ECO:0007669"/>
    <property type="project" value="UniProtKB-KW"/>
</dbReference>
<dbReference type="InterPro" id="IPR033911">
    <property type="entry name" value="MetRS_core"/>
</dbReference>
<name>A0A212PQX0_9CHLR</name>
<dbReference type="GO" id="GO:0005829">
    <property type="term" value="C:cytosol"/>
    <property type="evidence" value="ECO:0007669"/>
    <property type="project" value="TreeGrafter"/>
</dbReference>
<dbReference type="Gene3D" id="2.20.28.20">
    <property type="entry name" value="Methionyl-tRNA synthetase, Zn-domain"/>
    <property type="match status" value="1"/>
</dbReference>
<dbReference type="AlphaFoldDB" id="A0A212PQX0"/>
<comment type="subunit">
    <text evidence="11">Monomer.</text>
</comment>
<sequence length="590" mass="68758">MAEKVLVCVAWPYANGPLHLGHIAGAYLPADIFARYHRLKGNQVLMVSGSDSHGTPITVQADREGISPRELFERYHRVFLETWQKYGISFDLFTHTDTENHHRVSQDMFLRLLENGYLFRQTQRQFYSEVSRRFLPDRYIEGTCPICGYERARGDQCERCGTLLEATQLIHPRSRIDGSTPVLRETEHYFFNLPAFTEPLLNYLRDKGYWRPNVLTFTLNYIRQGLQPRPITRDLDWGIPVPLEGFEGKVLYVWFEAVIGYLSATIEWAALQGRPEAWKDWWYDPAAKIVYFIGKDNIPFHTIIWPAQLIGTGRLYEEDPSRRFTLPYDVPANEFLNLEGDKFSTSRNWAVWALDAASRYAVDALRYYLTAIMPETQDSEFRWIDFIRHNNEELLSIWGNLVHRVLTFAARHFDGQVPMPGRMEPRDAEVLARVDVSFETVGRLIEGCRFRQALETVMGLAAEVNRYLNEREPWKEIREDRNRAATTLYVAMRAIDSLKIMFAPFLPFSSQRVHEMLGYEGDLVGRLTVRAVAERTREHLVLTYEADPRIRWEPSRLTPGQRLREIRPLFEKIDEGRAEEERARLGQPTA</sequence>
<keyword evidence="4 11" id="KW-0963">Cytoplasm</keyword>
<evidence type="ECO:0000256" key="3">
    <source>
        <dbReference type="ARBA" id="ARBA00008258"/>
    </source>
</evidence>
<dbReference type="InterPro" id="IPR041872">
    <property type="entry name" value="Anticodon_Met"/>
</dbReference>
<feature type="domain" description="Methionyl/Leucyl tRNA synthetase" evidence="12">
    <location>
        <begin position="5"/>
        <end position="406"/>
    </location>
</feature>
<dbReference type="FunCoup" id="A0A212PQX0">
    <property type="interactions" value="412"/>
</dbReference>
<evidence type="ECO:0000256" key="9">
    <source>
        <dbReference type="ARBA" id="ARBA00023146"/>
    </source>
</evidence>
<dbReference type="FunFam" id="2.20.28.20:FF:000001">
    <property type="entry name" value="Methionine--tRNA ligase"/>
    <property type="match status" value="1"/>
</dbReference>
<dbReference type="OrthoDB" id="9810191at2"/>
<dbReference type="EMBL" id="FYEK01000002">
    <property type="protein sequence ID" value="SNB49313.1"/>
    <property type="molecule type" value="Genomic_DNA"/>
</dbReference>
<dbReference type="InterPro" id="IPR014729">
    <property type="entry name" value="Rossmann-like_a/b/a_fold"/>
</dbReference>
<evidence type="ECO:0000256" key="11">
    <source>
        <dbReference type="HAMAP-Rule" id="MF_00098"/>
    </source>
</evidence>
<evidence type="ECO:0000256" key="5">
    <source>
        <dbReference type="ARBA" id="ARBA00022598"/>
    </source>
</evidence>
<dbReference type="CDD" id="cd00814">
    <property type="entry name" value="MetRS_core"/>
    <property type="match status" value="1"/>
</dbReference>
<comment type="subcellular location">
    <subcellularLocation>
        <location evidence="2 11">Cytoplasm</location>
    </subcellularLocation>
</comment>
<dbReference type="GO" id="GO:0004825">
    <property type="term" value="F:methionine-tRNA ligase activity"/>
    <property type="evidence" value="ECO:0007669"/>
    <property type="project" value="UniProtKB-UniRule"/>
</dbReference>
<evidence type="ECO:0000313" key="14">
    <source>
        <dbReference type="EMBL" id="SNB49313.1"/>
    </source>
</evidence>
<evidence type="ECO:0000256" key="8">
    <source>
        <dbReference type="ARBA" id="ARBA00022917"/>
    </source>
</evidence>
<comment type="catalytic activity">
    <reaction evidence="10 11">
        <text>tRNA(Met) + L-methionine + ATP = L-methionyl-tRNA(Met) + AMP + diphosphate</text>
        <dbReference type="Rhea" id="RHEA:13481"/>
        <dbReference type="Rhea" id="RHEA-COMP:9667"/>
        <dbReference type="Rhea" id="RHEA-COMP:9698"/>
        <dbReference type="ChEBI" id="CHEBI:30616"/>
        <dbReference type="ChEBI" id="CHEBI:33019"/>
        <dbReference type="ChEBI" id="CHEBI:57844"/>
        <dbReference type="ChEBI" id="CHEBI:78442"/>
        <dbReference type="ChEBI" id="CHEBI:78530"/>
        <dbReference type="ChEBI" id="CHEBI:456215"/>
        <dbReference type="EC" id="6.1.1.10"/>
    </reaction>
</comment>
<dbReference type="RefSeq" id="WP_088569786.1">
    <property type="nucleotide sequence ID" value="NZ_FYEK01000002.1"/>
</dbReference>
<organism evidence="14 15">
    <name type="scientific">Thermoflexus hugenholtzii JAD2</name>
    <dbReference type="NCBI Taxonomy" id="877466"/>
    <lineage>
        <taxon>Bacteria</taxon>
        <taxon>Bacillati</taxon>
        <taxon>Chloroflexota</taxon>
        <taxon>Thermoflexia</taxon>
        <taxon>Thermoflexales</taxon>
        <taxon>Thermoflexaceae</taxon>
        <taxon>Thermoflexus</taxon>
    </lineage>
</organism>
<dbReference type="InterPro" id="IPR029038">
    <property type="entry name" value="MetRS_Zn"/>
</dbReference>
<dbReference type="InterPro" id="IPR001412">
    <property type="entry name" value="aa-tRNA-synth_I_CS"/>
</dbReference>
<evidence type="ECO:0000259" key="12">
    <source>
        <dbReference type="Pfam" id="PF09334"/>
    </source>
</evidence>
<evidence type="ECO:0000259" key="13">
    <source>
        <dbReference type="Pfam" id="PF19303"/>
    </source>
</evidence>
<evidence type="ECO:0000256" key="1">
    <source>
        <dbReference type="ARBA" id="ARBA00003314"/>
    </source>
</evidence>
<evidence type="ECO:0000256" key="10">
    <source>
        <dbReference type="ARBA" id="ARBA00047364"/>
    </source>
</evidence>
<feature type="binding site" evidence="11">
    <location>
        <position position="345"/>
    </location>
    <ligand>
        <name>ATP</name>
        <dbReference type="ChEBI" id="CHEBI:30616"/>
    </ligand>
</feature>
<dbReference type="SUPFAM" id="SSF52374">
    <property type="entry name" value="Nucleotidylyl transferase"/>
    <property type="match status" value="1"/>
</dbReference>
<dbReference type="Pfam" id="PF09334">
    <property type="entry name" value="tRNA-synt_1g"/>
    <property type="match status" value="1"/>
</dbReference>
<dbReference type="CDD" id="cd07957">
    <property type="entry name" value="Anticodon_Ia_Met"/>
    <property type="match status" value="1"/>
</dbReference>
<dbReference type="InterPro" id="IPR023458">
    <property type="entry name" value="Met-tRNA_ligase_1"/>
</dbReference>
<dbReference type="Gene3D" id="3.40.50.620">
    <property type="entry name" value="HUPs"/>
    <property type="match status" value="1"/>
</dbReference>